<organism evidence="2">
    <name type="scientific">Propionibacterium freudenreichii subsp. freudenreichii</name>
    <dbReference type="NCBI Taxonomy" id="66712"/>
    <lineage>
        <taxon>Bacteria</taxon>
        <taxon>Bacillati</taxon>
        <taxon>Actinomycetota</taxon>
        <taxon>Actinomycetes</taxon>
        <taxon>Propionibacteriales</taxon>
        <taxon>Propionibacteriaceae</taxon>
        <taxon>Propionibacterium</taxon>
    </lineage>
</organism>
<dbReference type="InterPro" id="IPR036265">
    <property type="entry name" value="HIT-like_sf"/>
</dbReference>
<gene>
    <name evidence="2" type="primary">galT</name>
    <name evidence="2" type="ORF">PFCIRM138_11840</name>
</gene>
<protein>
    <submittedName>
        <fullName evidence="2">Galactose-1-phosphate uridylyltransferase (UDP-glucose---hexose-1-phosphate uridylyltransferase)</fullName>
        <ecNumber evidence="2">2.7.7.12</ecNumber>
    </submittedName>
</protein>
<proteinExistence type="predicted"/>
<evidence type="ECO:0000259" key="1">
    <source>
        <dbReference type="Pfam" id="PF16268"/>
    </source>
</evidence>
<dbReference type="GeneID" id="61222506"/>
<feature type="domain" description="DUF4921" evidence="1">
    <location>
        <begin position="13"/>
        <end position="438"/>
    </location>
</feature>
<dbReference type="InterPro" id="IPR053177">
    <property type="entry name" value="ADP-glucose_phosphorylase"/>
</dbReference>
<keyword evidence="2" id="KW-0808">Transferase</keyword>
<dbReference type="Gene3D" id="3.30.428.10">
    <property type="entry name" value="HIT-like"/>
    <property type="match status" value="1"/>
</dbReference>
<accession>A0A068VPD2</accession>
<dbReference type="GO" id="GO:0008108">
    <property type="term" value="F:UDP-glucose:hexose-1-phosphate uridylyltransferase activity"/>
    <property type="evidence" value="ECO:0007669"/>
    <property type="project" value="UniProtKB-EC"/>
</dbReference>
<dbReference type="EMBL" id="LM676427">
    <property type="protein sequence ID" value="CEP27090.1"/>
    <property type="molecule type" value="Genomic_DNA"/>
</dbReference>
<dbReference type="PANTHER" id="PTHR42763:SF2">
    <property type="entry name" value="ADP-GLUCOSE PHOSPHORYLASE"/>
    <property type="match status" value="1"/>
</dbReference>
<dbReference type="InterPro" id="IPR032576">
    <property type="entry name" value="DUF4921"/>
</dbReference>
<dbReference type="SUPFAM" id="SSF54197">
    <property type="entry name" value="HIT-like"/>
    <property type="match status" value="1"/>
</dbReference>
<dbReference type="RefSeq" id="WP_013160713.1">
    <property type="nucleotide sequence ID" value="NZ_CP010341.1"/>
</dbReference>
<dbReference type="Pfam" id="PF16268">
    <property type="entry name" value="DUF4921"/>
    <property type="match status" value="1"/>
</dbReference>
<dbReference type="KEGG" id="pfre:RM25_0766"/>
<evidence type="ECO:0000313" key="2">
    <source>
        <dbReference type="EMBL" id="CEP27090.1"/>
    </source>
</evidence>
<dbReference type="PATRIC" id="fig|66712.6.peg.792"/>
<sequence>MPTLGLTEAIRTMPDGTVKQVNPLSGVEVWTVPGRGNRPLATPVNDPRALSADDFGHSCAFCADRMAETPPEKARRVHGADGWQTLTGVLPEHLHDTVAEFRRIPNLFEIVGYPYWVANYDYKPSPAAMARYRAYRNDAGGREHLLAISRTKLAASGLAPAQVRATPDDELLDDAIGFFAGGHDVIVARRHFVDGATDSSQLAGSGALSPDEHAEYMRFTVDTLADLYRQNRYARYVAVFQNWLRPAGASFDHLHKQLVAIDQHGTQAAGEVERLRSNPNIYNDLLLGTAVQHNLVIAENDSAIVFAGFGHRYPTLEIYSKSATCEPWNQSDKELDDMSALVHACHAATGMDVPSNEEWHHRAPDMDVPMPWRINLKWRVSTLAGFEGGTKIYLNTIDPWHLRDRVVPRLHALRRQGRLADNILLDIECPAQYNSLMYNPLLQRRDTNRDRPIRIR</sequence>
<name>A0A068VPD2_PROFF</name>
<keyword evidence="2" id="KW-0548">Nucleotidyltransferase</keyword>
<dbReference type="PANTHER" id="PTHR42763">
    <property type="entry name" value="ADP-GLUCOSE PHOSPHORYLASE"/>
    <property type="match status" value="1"/>
</dbReference>
<dbReference type="EC" id="2.7.7.12" evidence="2"/>
<reference evidence="2" key="1">
    <citation type="submission" date="2014-08" db="EMBL/GenBank/DDBJ databases">
        <authorList>
            <person name="Falentin Helene"/>
        </authorList>
    </citation>
    <scope>NUCLEOTIDE SEQUENCE</scope>
</reference>
<dbReference type="AlphaFoldDB" id="A0A068VPD2"/>